<evidence type="ECO:0000313" key="13">
    <source>
        <dbReference type="Proteomes" id="UP000183794"/>
    </source>
</evidence>
<dbReference type="GO" id="GO:0015833">
    <property type="term" value="P:peptide transport"/>
    <property type="evidence" value="ECO:0007669"/>
    <property type="project" value="InterPro"/>
</dbReference>
<dbReference type="Proteomes" id="UP000182660">
    <property type="component" value="Unassembled WGS sequence"/>
</dbReference>
<dbReference type="KEGG" id="mvs:MVIS_3418"/>
<dbReference type="InterPro" id="IPR003593">
    <property type="entry name" value="AAA+_ATPase"/>
</dbReference>
<evidence type="ECO:0000256" key="3">
    <source>
        <dbReference type="ARBA" id="ARBA00022448"/>
    </source>
</evidence>
<dbReference type="InterPro" id="IPR027417">
    <property type="entry name" value="P-loop_NTPase"/>
</dbReference>
<keyword evidence="8" id="KW-0472">Membrane</keyword>
<evidence type="ECO:0000256" key="6">
    <source>
        <dbReference type="ARBA" id="ARBA00022741"/>
    </source>
</evidence>
<name>A0A090ILN6_9GAMM</name>
<keyword evidence="7 11" id="KW-0067">ATP-binding</keyword>
<evidence type="ECO:0000256" key="2">
    <source>
        <dbReference type="ARBA" id="ARBA00005417"/>
    </source>
</evidence>
<keyword evidence="6" id="KW-0547">Nucleotide-binding</keyword>
<feature type="domain" description="ABC transporter" evidence="9">
    <location>
        <begin position="4"/>
        <end position="259"/>
    </location>
</feature>
<dbReference type="Gene3D" id="3.40.50.300">
    <property type="entry name" value="P-loop containing nucleotide triphosphate hydrolases"/>
    <property type="match status" value="1"/>
</dbReference>
<dbReference type="CDD" id="cd03257">
    <property type="entry name" value="ABC_NikE_OppD_transporters"/>
    <property type="match status" value="1"/>
</dbReference>
<dbReference type="PATRIC" id="fig|80854.5.peg.3616"/>
<dbReference type="Proteomes" id="UP000183794">
    <property type="component" value="Unassembled WGS sequence"/>
</dbReference>
<keyword evidence="4" id="KW-1003">Cell membrane</keyword>
<dbReference type="AlphaFoldDB" id="A0A090ILN6"/>
<organism evidence="11 13">
    <name type="scientific">Moritella viscosa</name>
    <dbReference type="NCBI Taxonomy" id="80854"/>
    <lineage>
        <taxon>Bacteria</taxon>
        <taxon>Pseudomonadati</taxon>
        <taxon>Pseudomonadota</taxon>
        <taxon>Gammaproteobacteria</taxon>
        <taxon>Alteromonadales</taxon>
        <taxon>Moritellaceae</taxon>
        <taxon>Moritella</taxon>
    </lineage>
</organism>
<dbReference type="InterPro" id="IPR050388">
    <property type="entry name" value="ABC_Ni/Peptide_Import"/>
</dbReference>
<dbReference type="InterPro" id="IPR013563">
    <property type="entry name" value="Oligopep_ABC_C"/>
</dbReference>
<dbReference type="GO" id="GO:0005524">
    <property type="term" value="F:ATP binding"/>
    <property type="evidence" value="ECO:0007669"/>
    <property type="project" value="UniProtKB-KW"/>
</dbReference>
<comment type="subcellular location">
    <subcellularLocation>
        <location evidence="1">Cell inner membrane</location>
        <topology evidence="1">Peripheral membrane protein</topology>
    </subcellularLocation>
</comment>
<evidence type="ECO:0000313" key="10">
    <source>
        <dbReference type="EMBL" id="SGY88505.1"/>
    </source>
</evidence>
<dbReference type="EMBL" id="FPLD01000051">
    <property type="protein sequence ID" value="SGY95526.1"/>
    <property type="molecule type" value="Genomic_DNA"/>
</dbReference>
<evidence type="ECO:0000256" key="4">
    <source>
        <dbReference type="ARBA" id="ARBA00022475"/>
    </source>
</evidence>
<proteinExistence type="inferred from homology"/>
<dbReference type="EMBL" id="FPLJ01000039">
    <property type="protein sequence ID" value="SGY88505.1"/>
    <property type="molecule type" value="Genomic_DNA"/>
</dbReference>
<evidence type="ECO:0000256" key="7">
    <source>
        <dbReference type="ARBA" id="ARBA00022840"/>
    </source>
</evidence>
<sequence length="337" mass="37634">MALLDIRNLTIEIETPQGTLKAVDRFNLTLSDGEVRGLVGESGSGKSLVAKAIMGITKDNWRIRADRLRLGDIDLLNLTPVQRRRVMGKEIGMIFQDAAAHLDPSEKAGDQLAEAIPCDQFTGHFWHRFNWRKKQAIALLHKVGVKDHKKVMNSYPFELSEGLCQKVMIAMAIAKKPRLLIADEPTTAMEPKTQNQILRLLDKLNKLSHTTILLISHDLETVSLLADNMTVMYCGQMVESGTIDQVFNHTHHPYTAALLRANPDFSQVPHKGPLNTLAGQVPLLHHLPIGCRLGPRCPNAQKSCVMTPPMKKVKGHMFSCHFPLNVDELKGKKCQKK</sequence>
<dbReference type="SMART" id="SM00382">
    <property type="entry name" value="AAA"/>
    <property type="match status" value="1"/>
</dbReference>
<reference evidence="10 12" key="1">
    <citation type="submission" date="2016-11" db="EMBL/GenBank/DDBJ databases">
        <authorList>
            <person name="Klemetsen T."/>
        </authorList>
    </citation>
    <scope>NUCLEOTIDE SEQUENCE [LARGE SCALE GENOMIC DNA]</scope>
    <source>
        <strain evidence="10">MT 2528</strain>
    </source>
</reference>
<keyword evidence="3" id="KW-0813">Transport</keyword>
<dbReference type="NCBIfam" id="TIGR01727">
    <property type="entry name" value="oligo_HPY"/>
    <property type="match status" value="1"/>
</dbReference>
<accession>A0A090ILN6</accession>
<reference evidence="11 13" key="2">
    <citation type="submission" date="2016-11" db="EMBL/GenBank/DDBJ databases">
        <authorList>
            <person name="Jaros S."/>
            <person name="Januszkiewicz K."/>
            <person name="Wedrychowicz H."/>
        </authorList>
    </citation>
    <scope>NUCLEOTIDE SEQUENCE [LARGE SCALE GENOMIC DNA]</scope>
    <source>
        <strain evidence="11">NVI 5450</strain>
    </source>
</reference>
<dbReference type="PROSITE" id="PS50893">
    <property type="entry name" value="ABC_TRANSPORTER_2"/>
    <property type="match status" value="1"/>
</dbReference>
<dbReference type="PANTHER" id="PTHR43297">
    <property type="entry name" value="OLIGOPEPTIDE TRANSPORT ATP-BINDING PROTEIN APPD"/>
    <property type="match status" value="1"/>
</dbReference>
<dbReference type="STRING" id="80854.MVIS_3418"/>
<evidence type="ECO:0000313" key="11">
    <source>
        <dbReference type="EMBL" id="SGY95526.1"/>
    </source>
</evidence>
<dbReference type="GeneID" id="61295416"/>
<dbReference type="RefSeq" id="WP_045111429.1">
    <property type="nucleotide sequence ID" value="NZ_CAWQZC010000118.1"/>
</dbReference>
<evidence type="ECO:0000313" key="12">
    <source>
        <dbReference type="Proteomes" id="UP000182660"/>
    </source>
</evidence>
<keyword evidence="5" id="KW-0997">Cell inner membrane</keyword>
<dbReference type="InterPro" id="IPR003439">
    <property type="entry name" value="ABC_transporter-like_ATP-bd"/>
</dbReference>
<dbReference type="PANTHER" id="PTHR43297:SF4">
    <property type="entry name" value="PUTRESCINE EXPORT SYSTEM ATP-BINDING PROTEIN SAPD"/>
    <property type="match status" value="1"/>
</dbReference>
<protein>
    <submittedName>
        <fullName evidence="10 11">Peptide ABC transporter, ATP-binding protein</fullName>
    </submittedName>
</protein>
<keyword evidence="12" id="KW-1185">Reference proteome</keyword>
<dbReference type="SUPFAM" id="SSF52540">
    <property type="entry name" value="P-loop containing nucleoside triphosphate hydrolases"/>
    <property type="match status" value="1"/>
</dbReference>
<dbReference type="Pfam" id="PF08352">
    <property type="entry name" value="oligo_HPY"/>
    <property type="match status" value="1"/>
</dbReference>
<gene>
    <name evidence="10" type="ORF">MT2528_1532</name>
    <name evidence="11" type="ORF">NVI5450_1731</name>
</gene>
<dbReference type="GO" id="GO:0016887">
    <property type="term" value="F:ATP hydrolysis activity"/>
    <property type="evidence" value="ECO:0007669"/>
    <property type="project" value="InterPro"/>
</dbReference>
<comment type="similarity">
    <text evidence="2">Belongs to the ABC transporter superfamily.</text>
</comment>
<dbReference type="Pfam" id="PF00005">
    <property type="entry name" value="ABC_tran"/>
    <property type="match status" value="1"/>
</dbReference>
<dbReference type="OrthoDB" id="9784450at2"/>
<evidence type="ECO:0000259" key="9">
    <source>
        <dbReference type="PROSITE" id="PS50893"/>
    </source>
</evidence>
<evidence type="ECO:0000256" key="8">
    <source>
        <dbReference type="ARBA" id="ARBA00023136"/>
    </source>
</evidence>
<evidence type="ECO:0000256" key="5">
    <source>
        <dbReference type="ARBA" id="ARBA00022519"/>
    </source>
</evidence>
<dbReference type="HOGENOM" id="CLU_000604_1_23_6"/>
<evidence type="ECO:0000256" key="1">
    <source>
        <dbReference type="ARBA" id="ARBA00004417"/>
    </source>
</evidence>
<dbReference type="GO" id="GO:0005886">
    <property type="term" value="C:plasma membrane"/>
    <property type="evidence" value="ECO:0007669"/>
    <property type="project" value="UniProtKB-SubCell"/>
</dbReference>